<dbReference type="EMBL" id="CM000762">
    <property type="protein sequence ID" value="OQU86339.1"/>
    <property type="molecule type" value="Genomic_DNA"/>
</dbReference>
<gene>
    <name evidence="1" type="ORF">SORBI_3003G075632</name>
</gene>
<name>A0A1W0VW19_SORBI</name>
<organism evidence="1 2">
    <name type="scientific">Sorghum bicolor</name>
    <name type="common">Sorghum</name>
    <name type="synonym">Sorghum vulgare</name>
    <dbReference type="NCBI Taxonomy" id="4558"/>
    <lineage>
        <taxon>Eukaryota</taxon>
        <taxon>Viridiplantae</taxon>
        <taxon>Streptophyta</taxon>
        <taxon>Embryophyta</taxon>
        <taxon>Tracheophyta</taxon>
        <taxon>Spermatophyta</taxon>
        <taxon>Magnoliopsida</taxon>
        <taxon>Liliopsida</taxon>
        <taxon>Poales</taxon>
        <taxon>Poaceae</taxon>
        <taxon>PACMAD clade</taxon>
        <taxon>Panicoideae</taxon>
        <taxon>Andropogonodae</taxon>
        <taxon>Andropogoneae</taxon>
        <taxon>Sorghinae</taxon>
        <taxon>Sorghum</taxon>
    </lineage>
</organism>
<accession>A0A1W0VW19</accession>
<dbReference type="Gramene" id="OQU86340">
    <property type="protein sequence ID" value="OQU86340"/>
    <property type="gene ID" value="SORBI_3003G075632"/>
</dbReference>
<dbReference type="Gramene" id="OQU86339">
    <property type="protein sequence ID" value="OQU86339"/>
    <property type="gene ID" value="SORBI_3003G075632"/>
</dbReference>
<dbReference type="InParanoid" id="A0A1W0VW19"/>
<dbReference type="OMA" id="LIGTQIC"/>
<reference evidence="2" key="3">
    <citation type="journal article" date="2018" name="Plant J.">
        <title>The Sorghum bicolor reference genome: improved assembly, gene annotations, a transcriptome atlas, and signatures of genome organization.</title>
        <authorList>
            <person name="McCormick R.F."/>
            <person name="Truong S.K."/>
            <person name="Sreedasyam A."/>
            <person name="Jenkins J."/>
            <person name="Shu S."/>
            <person name="Sims D."/>
            <person name="Kennedy M."/>
            <person name="Amirebrahimi M."/>
            <person name="Weers B.D."/>
            <person name="McKinley B."/>
            <person name="Mattison A."/>
            <person name="Morishige D.T."/>
            <person name="Grimwood J."/>
            <person name="Schmutz J."/>
            <person name="Mullet J.E."/>
        </authorList>
    </citation>
    <scope>NUCLEOTIDE SEQUENCE [LARGE SCALE GENOMIC DNA]</scope>
    <source>
        <strain evidence="2">cv. BTx623</strain>
    </source>
</reference>
<protein>
    <submittedName>
        <fullName evidence="1">Uncharacterized protein</fullName>
    </submittedName>
</protein>
<reference evidence="1" key="2">
    <citation type="submission" date="2017-02" db="EMBL/GenBank/DDBJ databases">
        <title>WGS assembly of Sorghum bicolor.</title>
        <authorList>
            <person name="Paterson A."/>
            <person name="Mullet J."/>
            <person name="Bowers J."/>
            <person name="Bruggmann R."/>
            <person name="Dubchak I."/>
            <person name="Grimwood J."/>
            <person name="Gundlach H."/>
            <person name="Haberer G."/>
            <person name="Hellsten U."/>
            <person name="Mitros T."/>
            <person name="Poliakov A."/>
            <person name="Schmutz J."/>
            <person name="Spannagl M."/>
            <person name="Tang H."/>
            <person name="Wang X."/>
            <person name="Wicker T."/>
            <person name="Bharti A."/>
            <person name="Chapman J."/>
            <person name="Feltus F."/>
            <person name="Gowik U."/>
            <person name="Grigoriev I."/>
            <person name="Lyons E."/>
            <person name="Maher C."/>
            <person name="Martis M."/>
            <person name="Narechania A."/>
            <person name="Otillar R."/>
            <person name="Penning B."/>
            <person name="Salamov A."/>
            <person name="Wang Y."/>
            <person name="Zhang L."/>
            <person name="Carpita N."/>
            <person name="Freeling M."/>
            <person name="Gingle A."/>
            <person name="Hash C."/>
            <person name="Keller B."/>
            <person name="Klein P."/>
            <person name="Kresovich S."/>
            <person name="Mccann M."/>
            <person name="Ming R."/>
            <person name="Peterson D."/>
            <person name="Rahman M."/>
            <person name="Ware D."/>
            <person name="Westhoff P."/>
            <person name="Mayer K."/>
            <person name="Messing J."/>
            <person name="Sims D."/>
            <person name="Jenkins J."/>
            <person name="Shu S."/>
            <person name="Rokhsar D."/>
        </authorList>
    </citation>
    <scope>NUCLEOTIDE SEQUENCE</scope>
</reference>
<proteinExistence type="predicted"/>
<dbReference type="Proteomes" id="UP000000768">
    <property type="component" value="Chromosome 3"/>
</dbReference>
<dbReference type="EMBL" id="CM000762">
    <property type="protein sequence ID" value="OQU86340.1"/>
    <property type="molecule type" value="Genomic_DNA"/>
</dbReference>
<evidence type="ECO:0000313" key="1">
    <source>
        <dbReference type="EMBL" id="OQU86338.1"/>
    </source>
</evidence>
<sequence>MQVPIALWLYIRPKGYLPNPSLLCLNFGMDAYVTALQQDHLANQQKDTEDIVEACYNTVSTSVTLQKKNVLHIDIYGLIGTQICRTFVLLLAKSRTFDYFIKPSYNAKDY</sequence>
<dbReference type="EMBL" id="CM000762">
    <property type="protein sequence ID" value="OQU86338.1"/>
    <property type="molecule type" value="Genomic_DNA"/>
</dbReference>
<reference evidence="1 2" key="1">
    <citation type="journal article" date="2009" name="Nature">
        <title>The Sorghum bicolor genome and the diversification of grasses.</title>
        <authorList>
            <person name="Paterson A.H."/>
            <person name="Bowers J.E."/>
            <person name="Bruggmann R."/>
            <person name="Dubchak I."/>
            <person name="Grimwood J."/>
            <person name="Gundlach H."/>
            <person name="Haberer G."/>
            <person name="Hellsten U."/>
            <person name="Mitros T."/>
            <person name="Poliakov A."/>
            <person name="Schmutz J."/>
            <person name="Spannagl M."/>
            <person name="Tang H."/>
            <person name="Wang X."/>
            <person name="Wicker T."/>
            <person name="Bharti A.K."/>
            <person name="Chapman J."/>
            <person name="Feltus F.A."/>
            <person name="Gowik U."/>
            <person name="Grigoriev I.V."/>
            <person name="Lyons E."/>
            <person name="Maher C.A."/>
            <person name="Martis M."/>
            <person name="Narechania A."/>
            <person name="Otillar R.P."/>
            <person name="Penning B.W."/>
            <person name="Salamov A.A."/>
            <person name="Wang Y."/>
            <person name="Zhang L."/>
            <person name="Carpita N.C."/>
            <person name="Freeling M."/>
            <person name="Gingle A.R."/>
            <person name="Hash C.T."/>
            <person name="Keller B."/>
            <person name="Klein P."/>
            <person name="Kresovich S."/>
            <person name="McCann M.C."/>
            <person name="Ming R."/>
            <person name="Peterson D.G."/>
            <person name="Mehboob-ur-Rahman"/>
            <person name="Ware D."/>
            <person name="Westhoff P."/>
            <person name="Mayer K.F."/>
            <person name="Messing J."/>
            <person name="Rokhsar D.S."/>
        </authorList>
    </citation>
    <scope>NUCLEOTIDE SEQUENCE [LARGE SCALE GENOMIC DNA]</scope>
    <source>
        <strain evidence="2">cv. BTx623</strain>
    </source>
</reference>
<keyword evidence="2" id="KW-1185">Reference proteome</keyword>
<evidence type="ECO:0000313" key="2">
    <source>
        <dbReference type="Proteomes" id="UP000000768"/>
    </source>
</evidence>
<dbReference type="Gramene" id="OQU86338">
    <property type="protein sequence ID" value="OQU86338"/>
    <property type="gene ID" value="SORBI_3003G075632"/>
</dbReference>
<dbReference type="AlphaFoldDB" id="A0A1W0VW19"/>